<gene>
    <name evidence="2" type="ORF">NEF87_004214</name>
</gene>
<keyword evidence="3" id="KW-1185">Reference proteome</keyword>
<reference evidence="2" key="1">
    <citation type="submission" date="2022-09" db="EMBL/GenBank/DDBJ databases">
        <title>Actin cytoskeleton and complex cell architecture in an #Asgard archaeon.</title>
        <authorList>
            <person name="Ponce Toledo R.I."/>
            <person name="Schleper C."/>
            <person name="Rodrigues Oliveira T."/>
            <person name="Wollweber F."/>
            <person name="Xu J."/>
            <person name="Rittmann S."/>
            <person name="Klingl A."/>
            <person name="Pilhofer M."/>
        </authorList>
    </citation>
    <scope>NUCLEOTIDE SEQUENCE</scope>
    <source>
        <strain evidence="2">B-35</strain>
    </source>
</reference>
<dbReference type="EMBL" id="CP104013">
    <property type="protein sequence ID" value="UYP47929.1"/>
    <property type="molecule type" value="Genomic_DNA"/>
</dbReference>
<organism evidence="2 3">
    <name type="scientific">Candidatus Lokiarchaeum ossiferum</name>
    <dbReference type="NCBI Taxonomy" id="2951803"/>
    <lineage>
        <taxon>Archaea</taxon>
        <taxon>Promethearchaeati</taxon>
        <taxon>Promethearchaeota</taxon>
        <taxon>Promethearchaeia</taxon>
        <taxon>Promethearchaeales</taxon>
        <taxon>Promethearchaeaceae</taxon>
        <taxon>Candidatus Lokiarchaeum</taxon>
    </lineage>
</organism>
<protein>
    <recommendedName>
        <fullName evidence="1">Polymerase nucleotidyl transferase domain-containing protein</fullName>
    </recommendedName>
</protein>
<dbReference type="Proteomes" id="UP001208689">
    <property type="component" value="Chromosome"/>
</dbReference>
<evidence type="ECO:0000259" key="1">
    <source>
        <dbReference type="Pfam" id="PF01909"/>
    </source>
</evidence>
<dbReference type="InterPro" id="IPR002934">
    <property type="entry name" value="Polymerase_NTP_transf_dom"/>
</dbReference>
<dbReference type="Pfam" id="PF01909">
    <property type="entry name" value="NTP_transf_2"/>
    <property type="match status" value="1"/>
</dbReference>
<proteinExistence type="predicted"/>
<feature type="domain" description="Polymerase nucleotidyl transferase" evidence="1">
    <location>
        <begin position="136"/>
        <end position="189"/>
    </location>
</feature>
<dbReference type="InterPro" id="IPR043519">
    <property type="entry name" value="NT_sf"/>
</dbReference>
<evidence type="ECO:0000313" key="3">
    <source>
        <dbReference type="Proteomes" id="UP001208689"/>
    </source>
</evidence>
<dbReference type="SUPFAM" id="SSF81301">
    <property type="entry name" value="Nucleotidyltransferase"/>
    <property type="match status" value="1"/>
</dbReference>
<accession>A0ABY6HZD1</accession>
<evidence type="ECO:0000313" key="2">
    <source>
        <dbReference type="EMBL" id="UYP47929.1"/>
    </source>
</evidence>
<sequence length="372" mass="43971">MSDLEYCIEGDFIEDLMGNIFEIKGFHQPQNEIVCFIRYHPTDSISSLDRQKINLQTNKMQNYQKIYELSDKLKYVRQNYPEYEYISEKYYFPLQAVPNCRIIKHYKPEKFLCSSHLSTQESSSSVQRDTYDFCKCLSELSQVPLDHFGVTGSTLVGLETPDSDIDIIIYGFEHSAKIRECLRQIFENNPSTTEIRAYNIDELRDHYTFRVPTQTISFYTFLKYESRKLHQGKFRNREFFIRFLPFSDRFIYAQRNLFSTRCIQTLGRISLQGQVAGDQNWWTTPSELEITNVKILSKTDLKEDYLQMLKENNLELSDISSTFTLRGRFTENVRLLEHFQARGSLEVVYIRNQQAYLQLSLGSHPEDYLILQ</sequence>
<name>A0ABY6HZD1_9ARCH</name>